<dbReference type="AlphaFoldDB" id="A0AAU8N836"/>
<evidence type="ECO:0000256" key="2">
    <source>
        <dbReference type="SAM" id="Phobius"/>
    </source>
</evidence>
<keyword evidence="2" id="KW-0812">Transmembrane</keyword>
<keyword evidence="2" id="KW-0472">Membrane</keyword>
<evidence type="ECO:0000256" key="1">
    <source>
        <dbReference type="SAM" id="MobiDB-lite"/>
    </source>
</evidence>
<protein>
    <recommendedName>
        <fullName evidence="4">PepSY domain-containing protein</fullName>
    </recommendedName>
</protein>
<reference evidence="3" key="1">
    <citation type="submission" date="2024-05" db="EMBL/GenBank/DDBJ databases">
        <title>Draft genome assemblies of 36 bacteria isolated from hibernating arctic ground squirrels.</title>
        <authorList>
            <person name="McKee H."/>
            <person name="Mullen L."/>
            <person name="Drown D.M."/>
            <person name="Duddleston K.N."/>
        </authorList>
    </citation>
    <scope>NUCLEOTIDE SEQUENCE</scope>
    <source>
        <strain evidence="3">AN1007</strain>
    </source>
</reference>
<feature type="region of interest" description="Disordered" evidence="1">
    <location>
        <begin position="40"/>
        <end position="71"/>
    </location>
</feature>
<organism evidence="3">
    <name type="scientific">Paenibacillus sp. AN1007</name>
    <dbReference type="NCBI Taxonomy" id="3151385"/>
    <lineage>
        <taxon>Bacteria</taxon>
        <taxon>Bacillati</taxon>
        <taxon>Bacillota</taxon>
        <taxon>Bacilli</taxon>
        <taxon>Bacillales</taxon>
        <taxon>Paenibacillaceae</taxon>
        <taxon>Paenibacillus</taxon>
    </lineage>
</organism>
<accession>A0AAU8N836</accession>
<sequence length="447" mass="50593">MKHEDEQWEKEIRKGPFAVSPFTEQHKSKVLQQVEWMKTAGSKGQEMREMSPSEPALKRSGSRSDTFSGDGGTVTYAVKDTAKVTSRHQRLRKRRIGILAAGLSALVIAGGMFMWSWDDGRLAKPLVAQINPASALLFADHLNVDILTNQMKKNVAITMRDDLGKQLRITKVQHLSVSGRIYIEAGQEKEEDYAQIWLDAKTGDLREVQMKAEMQPDQLEHRYLRQIPSLLESIRSAPSLKPVLVWRKVSMEQGETVPKTRTTLALKNDNSFGYIEWEQDKVVSLSGEITSDEVSQTALEDARKSVAALSGKTDLNLESIHLTKDIKLGGEIFFFRFAHNYFVQMTEGKGGLGYTVRDANNYEPVIDDPKEMEAYQEKLYNIDEAVLREKAGPIIKSIFNIDLDAYKLHRKADALGIVTFELESARDMFKVEYKEDGRITMVTRGEE</sequence>
<name>A0AAU8N836_9BACL</name>
<gene>
    <name evidence="3" type="ORF">ABXS70_23050</name>
</gene>
<feature type="transmembrane region" description="Helical" evidence="2">
    <location>
        <begin position="96"/>
        <end position="117"/>
    </location>
</feature>
<proteinExistence type="predicted"/>
<dbReference type="EMBL" id="CP159992">
    <property type="protein sequence ID" value="XCP94034.1"/>
    <property type="molecule type" value="Genomic_DNA"/>
</dbReference>
<keyword evidence="2" id="KW-1133">Transmembrane helix</keyword>
<dbReference type="RefSeq" id="WP_366291136.1">
    <property type="nucleotide sequence ID" value="NZ_CP159992.1"/>
</dbReference>
<evidence type="ECO:0000313" key="3">
    <source>
        <dbReference type="EMBL" id="XCP94034.1"/>
    </source>
</evidence>
<evidence type="ECO:0008006" key="4">
    <source>
        <dbReference type="Google" id="ProtNLM"/>
    </source>
</evidence>